<dbReference type="InParanoid" id="A0A0C9Z5R7"/>
<feature type="chain" id="PRO_5002206697" evidence="1">
    <location>
        <begin position="27"/>
        <end position="53"/>
    </location>
</feature>
<reference evidence="2 3" key="1">
    <citation type="submission" date="2014-04" db="EMBL/GenBank/DDBJ databases">
        <authorList>
            <consortium name="DOE Joint Genome Institute"/>
            <person name="Kuo A."/>
            <person name="Ruytinx J."/>
            <person name="Rineau F."/>
            <person name="Colpaert J."/>
            <person name="Kohler A."/>
            <person name="Nagy L.G."/>
            <person name="Floudas D."/>
            <person name="Copeland A."/>
            <person name="Barry K.W."/>
            <person name="Cichocki N."/>
            <person name="Veneault-Fourrey C."/>
            <person name="LaButti K."/>
            <person name="Lindquist E.A."/>
            <person name="Lipzen A."/>
            <person name="Lundell T."/>
            <person name="Morin E."/>
            <person name="Murat C."/>
            <person name="Sun H."/>
            <person name="Tunlid A."/>
            <person name="Henrissat B."/>
            <person name="Grigoriev I.V."/>
            <person name="Hibbett D.S."/>
            <person name="Martin F."/>
            <person name="Nordberg H.P."/>
            <person name="Cantor M.N."/>
            <person name="Hua S.X."/>
        </authorList>
    </citation>
    <scope>NUCLEOTIDE SEQUENCE [LARGE SCALE GENOMIC DNA]</scope>
    <source>
        <strain evidence="2 3">UH-Slu-Lm8-n1</strain>
    </source>
</reference>
<sequence length="53" mass="5815">MISGSCRLVSNVVPEMFFLLCLYISAEVPVSDVIMDKRSGVPSQRLSTTSPPR</sequence>
<name>A0A0C9Z5R7_9AGAM</name>
<evidence type="ECO:0000313" key="2">
    <source>
        <dbReference type="EMBL" id="KIK32810.1"/>
    </source>
</evidence>
<keyword evidence="1" id="KW-0732">Signal</keyword>
<accession>A0A0C9Z5R7</accession>
<dbReference type="HOGENOM" id="CLU_3070297_0_0_1"/>
<organism evidence="2 3">
    <name type="scientific">Suillus luteus UH-Slu-Lm8-n1</name>
    <dbReference type="NCBI Taxonomy" id="930992"/>
    <lineage>
        <taxon>Eukaryota</taxon>
        <taxon>Fungi</taxon>
        <taxon>Dikarya</taxon>
        <taxon>Basidiomycota</taxon>
        <taxon>Agaricomycotina</taxon>
        <taxon>Agaricomycetes</taxon>
        <taxon>Agaricomycetidae</taxon>
        <taxon>Boletales</taxon>
        <taxon>Suillineae</taxon>
        <taxon>Suillaceae</taxon>
        <taxon>Suillus</taxon>
    </lineage>
</organism>
<proteinExistence type="predicted"/>
<evidence type="ECO:0000256" key="1">
    <source>
        <dbReference type="SAM" id="SignalP"/>
    </source>
</evidence>
<protein>
    <submittedName>
        <fullName evidence="2">Uncharacterized protein</fullName>
    </submittedName>
</protein>
<dbReference type="EMBL" id="KN836107">
    <property type="protein sequence ID" value="KIK32810.1"/>
    <property type="molecule type" value="Genomic_DNA"/>
</dbReference>
<keyword evidence="3" id="KW-1185">Reference proteome</keyword>
<dbReference type="Proteomes" id="UP000054485">
    <property type="component" value="Unassembled WGS sequence"/>
</dbReference>
<dbReference type="AlphaFoldDB" id="A0A0C9Z5R7"/>
<gene>
    <name evidence="2" type="ORF">CY34DRAFT_814056</name>
</gene>
<feature type="signal peptide" evidence="1">
    <location>
        <begin position="1"/>
        <end position="26"/>
    </location>
</feature>
<reference evidence="3" key="2">
    <citation type="submission" date="2015-01" db="EMBL/GenBank/DDBJ databases">
        <title>Evolutionary Origins and Diversification of the Mycorrhizal Mutualists.</title>
        <authorList>
            <consortium name="DOE Joint Genome Institute"/>
            <consortium name="Mycorrhizal Genomics Consortium"/>
            <person name="Kohler A."/>
            <person name="Kuo A."/>
            <person name="Nagy L.G."/>
            <person name="Floudas D."/>
            <person name="Copeland A."/>
            <person name="Barry K.W."/>
            <person name="Cichocki N."/>
            <person name="Veneault-Fourrey C."/>
            <person name="LaButti K."/>
            <person name="Lindquist E.A."/>
            <person name="Lipzen A."/>
            <person name="Lundell T."/>
            <person name="Morin E."/>
            <person name="Murat C."/>
            <person name="Riley R."/>
            <person name="Ohm R."/>
            <person name="Sun H."/>
            <person name="Tunlid A."/>
            <person name="Henrissat B."/>
            <person name="Grigoriev I.V."/>
            <person name="Hibbett D.S."/>
            <person name="Martin F."/>
        </authorList>
    </citation>
    <scope>NUCLEOTIDE SEQUENCE [LARGE SCALE GENOMIC DNA]</scope>
    <source>
        <strain evidence="3">UH-Slu-Lm8-n1</strain>
    </source>
</reference>
<evidence type="ECO:0000313" key="3">
    <source>
        <dbReference type="Proteomes" id="UP000054485"/>
    </source>
</evidence>